<proteinExistence type="predicted"/>
<sequence length="151" mass="15779">MRAAELPVETQAPAKPRPVSPLTGQPVPQGRAKGTPNKVTKTLREAVERAARDCHPQGLAGWLVERAQGGIGDRQIFAAVVQKVIPMQVHTSVQGGISINLGWLGARGIGTNTAQAHVIDAQVIDAIEHSPSSQRTTDAVSDEGQAEGQGG</sequence>
<gene>
    <name evidence="2" type="ORF">UFOVP601_27</name>
</gene>
<accession>A0A6J5N036</accession>
<organism evidence="2">
    <name type="scientific">uncultured Caudovirales phage</name>
    <dbReference type="NCBI Taxonomy" id="2100421"/>
    <lineage>
        <taxon>Viruses</taxon>
        <taxon>Duplodnaviria</taxon>
        <taxon>Heunggongvirae</taxon>
        <taxon>Uroviricota</taxon>
        <taxon>Caudoviricetes</taxon>
        <taxon>Peduoviridae</taxon>
        <taxon>Maltschvirus</taxon>
        <taxon>Maltschvirus maltsch</taxon>
    </lineage>
</organism>
<protein>
    <submittedName>
        <fullName evidence="2">Uncharacterized protein</fullName>
    </submittedName>
</protein>
<name>A0A6J5N036_9CAUD</name>
<feature type="region of interest" description="Disordered" evidence="1">
    <location>
        <begin position="1"/>
        <end position="37"/>
    </location>
</feature>
<feature type="compositionally biased region" description="Polar residues" evidence="1">
    <location>
        <begin position="130"/>
        <end position="139"/>
    </location>
</feature>
<reference evidence="2" key="1">
    <citation type="submission" date="2020-04" db="EMBL/GenBank/DDBJ databases">
        <authorList>
            <person name="Chiriac C."/>
            <person name="Salcher M."/>
            <person name="Ghai R."/>
            <person name="Kavagutti S V."/>
        </authorList>
    </citation>
    <scope>NUCLEOTIDE SEQUENCE</scope>
</reference>
<evidence type="ECO:0000313" key="2">
    <source>
        <dbReference type="EMBL" id="CAB4151657.1"/>
    </source>
</evidence>
<evidence type="ECO:0000256" key="1">
    <source>
        <dbReference type="SAM" id="MobiDB-lite"/>
    </source>
</evidence>
<feature type="region of interest" description="Disordered" evidence="1">
    <location>
        <begin position="127"/>
        <end position="151"/>
    </location>
</feature>
<dbReference type="EMBL" id="LR796569">
    <property type="protein sequence ID" value="CAB4151657.1"/>
    <property type="molecule type" value="Genomic_DNA"/>
</dbReference>